<dbReference type="GO" id="GO:0051287">
    <property type="term" value="F:NAD binding"/>
    <property type="evidence" value="ECO:0007669"/>
    <property type="project" value="InterPro"/>
</dbReference>
<dbReference type="InterPro" id="IPR036291">
    <property type="entry name" value="NAD(P)-bd_dom_sf"/>
</dbReference>
<name>A0AAW0U412_SCYPA</name>
<keyword evidence="1" id="KW-0560">Oxidoreductase</keyword>
<accession>A0AAW0U412</accession>
<sequence>MVSRHVTVVVVVVEGRLQFIAGACHVWAAFGVWQREEFEAEFVSFDELLRQSDFLLVTCALNKKTQGIFDEAAFAKMKNTAVIFNTSQGDKRKEKFCFCIIWCDQQEALVKALKTNQIRAAGLDVMTPELLTPDHKLTTLPNCTLIPHIGSAETSTREDMATLTAANIIAGLERKPLPGRLC</sequence>
<dbReference type="GO" id="GO:0008465">
    <property type="term" value="F:hydroxypyruvate reductase (NADH) activity"/>
    <property type="evidence" value="ECO:0007669"/>
    <property type="project" value="TreeGrafter"/>
</dbReference>
<feature type="domain" description="D-isomer specific 2-hydroxyacid dehydrogenase NAD-binding" evidence="2">
    <location>
        <begin position="36"/>
        <end position="150"/>
    </location>
</feature>
<dbReference type="GO" id="GO:0005829">
    <property type="term" value="C:cytosol"/>
    <property type="evidence" value="ECO:0007669"/>
    <property type="project" value="TreeGrafter"/>
</dbReference>
<dbReference type="Proteomes" id="UP001487740">
    <property type="component" value="Unassembled WGS sequence"/>
</dbReference>
<comment type="caution">
    <text evidence="3">The sequence shown here is derived from an EMBL/GenBank/DDBJ whole genome shotgun (WGS) entry which is preliminary data.</text>
</comment>
<dbReference type="Gene3D" id="3.40.50.720">
    <property type="entry name" value="NAD(P)-binding Rossmann-like Domain"/>
    <property type="match status" value="2"/>
</dbReference>
<dbReference type="EMBL" id="JARAKH010000018">
    <property type="protein sequence ID" value="KAK8394798.1"/>
    <property type="molecule type" value="Genomic_DNA"/>
</dbReference>
<dbReference type="InterPro" id="IPR050223">
    <property type="entry name" value="D-isomer_2-hydroxyacid_DH"/>
</dbReference>
<protein>
    <recommendedName>
        <fullName evidence="2">D-isomer specific 2-hydroxyacid dehydrogenase NAD-binding domain-containing protein</fullName>
    </recommendedName>
</protein>
<proteinExistence type="predicted"/>
<evidence type="ECO:0000256" key="1">
    <source>
        <dbReference type="ARBA" id="ARBA00023002"/>
    </source>
</evidence>
<gene>
    <name evidence="3" type="ORF">O3P69_005937</name>
</gene>
<dbReference type="PANTHER" id="PTHR10996">
    <property type="entry name" value="2-HYDROXYACID DEHYDROGENASE-RELATED"/>
    <property type="match status" value="1"/>
</dbReference>
<evidence type="ECO:0000259" key="2">
    <source>
        <dbReference type="Pfam" id="PF02826"/>
    </source>
</evidence>
<evidence type="ECO:0000313" key="3">
    <source>
        <dbReference type="EMBL" id="KAK8394798.1"/>
    </source>
</evidence>
<organism evidence="3 4">
    <name type="scientific">Scylla paramamosain</name>
    <name type="common">Mud crab</name>
    <dbReference type="NCBI Taxonomy" id="85552"/>
    <lineage>
        <taxon>Eukaryota</taxon>
        <taxon>Metazoa</taxon>
        <taxon>Ecdysozoa</taxon>
        <taxon>Arthropoda</taxon>
        <taxon>Crustacea</taxon>
        <taxon>Multicrustacea</taxon>
        <taxon>Malacostraca</taxon>
        <taxon>Eumalacostraca</taxon>
        <taxon>Eucarida</taxon>
        <taxon>Decapoda</taxon>
        <taxon>Pleocyemata</taxon>
        <taxon>Brachyura</taxon>
        <taxon>Eubrachyura</taxon>
        <taxon>Portunoidea</taxon>
        <taxon>Portunidae</taxon>
        <taxon>Portuninae</taxon>
        <taxon>Scylla</taxon>
    </lineage>
</organism>
<evidence type="ECO:0000313" key="4">
    <source>
        <dbReference type="Proteomes" id="UP001487740"/>
    </source>
</evidence>
<dbReference type="InterPro" id="IPR006140">
    <property type="entry name" value="D-isomer_DH_NAD-bd"/>
</dbReference>
<reference evidence="3 4" key="1">
    <citation type="submission" date="2023-03" db="EMBL/GenBank/DDBJ databases">
        <title>High-quality genome of Scylla paramamosain provides insights in environmental adaptation.</title>
        <authorList>
            <person name="Zhang L."/>
        </authorList>
    </citation>
    <scope>NUCLEOTIDE SEQUENCE [LARGE SCALE GENOMIC DNA]</scope>
    <source>
        <strain evidence="3">LZ_2023a</strain>
        <tissue evidence="3">Muscle</tissue>
    </source>
</reference>
<dbReference type="Pfam" id="PF02826">
    <property type="entry name" value="2-Hacid_dh_C"/>
    <property type="match status" value="1"/>
</dbReference>
<keyword evidence="4" id="KW-1185">Reference proteome</keyword>
<dbReference type="SUPFAM" id="SSF51735">
    <property type="entry name" value="NAD(P)-binding Rossmann-fold domains"/>
    <property type="match status" value="1"/>
</dbReference>
<dbReference type="AlphaFoldDB" id="A0AAW0U412"/>
<dbReference type="GO" id="GO:0030267">
    <property type="term" value="F:glyoxylate reductase (NADPH) activity"/>
    <property type="evidence" value="ECO:0007669"/>
    <property type="project" value="TreeGrafter"/>
</dbReference>
<dbReference type="PANTHER" id="PTHR10996:SF277">
    <property type="entry name" value="GLYOXYLATE REDUCTASE_HYDROXYPYRUVATE REDUCTASE"/>
    <property type="match status" value="1"/>
</dbReference>